<evidence type="ECO:0000313" key="2">
    <source>
        <dbReference type="Proteomes" id="UP000185860"/>
    </source>
</evidence>
<gene>
    <name evidence="1" type="ORF">NIES2119_31565</name>
</gene>
<sequence>MQLIKYKYNYQNLFRQICLGFSASLCLIATLEINPVKANSIEIAQAASVCESSGGSQFVSAETRNYLVYICGGDNPNTYVGMAKNGGNSISLPLQAVSRDRFVAVNGDTRYTLTRTELIVTQKGRVIVRERAQWKR</sequence>
<protein>
    <submittedName>
        <fullName evidence="1">Uncharacterized protein</fullName>
    </submittedName>
</protein>
<dbReference type="AlphaFoldDB" id="A0A1U7I235"/>
<dbReference type="STRING" id="454136.NIES2119_31565"/>
<name>A0A1U7I235_9CYAN</name>
<dbReference type="Proteomes" id="UP000185860">
    <property type="component" value="Unassembled WGS sequence"/>
</dbReference>
<dbReference type="RefSeq" id="WP_073597454.1">
    <property type="nucleotide sequence ID" value="NZ_MRCE01000072.1"/>
</dbReference>
<comment type="caution">
    <text evidence="1">The sequence shown here is derived from an EMBL/GenBank/DDBJ whole genome shotgun (WGS) entry which is preliminary data.</text>
</comment>
<organism evidence="1 2">
    <name type="scientific">[Phormidium ambiguum] IAM M-71</name>
    <dbReference type="NCBI Taxonomy" id="454136"/>
    <lineage>
        <taxon>Bacteria</taxon>
        <taxon>Bacillati</taxon>
        <taxon>Cyanobacteriota</taxon>
        <taxon>Cyanophyceae</taxon>
        <taxon>Oscillatoriophycideae</taxon>
        <taxon>Aerosakkonematales</taxon>
        <taxon>Aerosakkonemataceae</taxon>
        <taxon>Floridanema</taxon>
    </lineage>
</organism>
<dbReference type="EMBL" id="MRCE01000072">
    <property type="protein sequence ID" value="OKH30084.1"/>
    <property type="molecule type" value="Genomic_DNA"/>
</dbReference>
<dbReference type="OrthoDB" id="467890at2"/>
<evidence type="ECO:0000313" key="1">
    <source>
        <dbReference type="EMBL" id="OKH30084.1"/>
    </source>
</evidence>
<reference evidence="1 2" key="1">
    <citation type="submission" date="2016-11" db="EMBL/GenBank/DDBJ databases">
        <title>Draft Genome Sequences of Nine Cyanobacterial Strains from Diverse Habitats.</title>
        <authorList>
            <person name="Zhu T."/>
            <person name="Hou S."/>
            <person name="Lu X."/>
            <person name="Hess W.R."/>
        </authorList>
    </citation>
    <scope>NUCLEOTIDE SEQUENCE [LARGE SCALE GENOMIC DNA]</scope>
    <source>
        <strain evidence="1 2">IAM M-71</strain>
    </source>
</reference>
<accession>A0A1U7I235</accession>
<proteinExistence type="predicted"/>